<dbReference type="EMBL" id="JARBJD010000164">
    <property type="protein sequence ID" value="KAK2949030.1"/>
    <property type="molecule type" value="Genomic_DNA"/>
</dbReference>
<keyword evidence="4" id="KW-1185">Reference proteome</keyword>
<proteinExistence type="predicted"/>
<reference evidence="3 4" key="1">
    <citation type="journal article" date="2022" name="bioRxiv">
        <title>Genomics of Preaxostyla Flagellates Illuminates Evolutionary Transitions and the Path Towards Mitochondrial Loss.</title>
        <authorList>
            <person name="Novak L.V.F."/>
            <person name="Treitli S.C."/>
            <person name="Pyrih J."/>
            <person name="Halakuc P."/>
            <person name="Pipaliya S.V."/>
            <person name="Vacek V."/>
            <person name="Brzon O."/>
            <person name="Soukal P."/>
            <person name="Eme L."/>
            <person name="Dacks J.B."/>
            <person name="Karnkowska A."/>
            <person name="Elias M."/>
            <person name="Hampl V."/>
        </authorList>
    </citation>
    <scope>NUCLEOTIDE SEQUENCE [LARGE SCALE GENOMIC DNA]</scope>
    <source>
        <strain evidence="3">NAU3</strain>
        <tissue evidence="3">Gut</tissue>
    </source>
</reference>
<comment type="caution">
    <text evidence="3">The sequence shown here is derived from an EMBL/GenBank/DDBJ whole genome shotgun (WGS) entry which is preliminary data.</text>
</comment>
<evidence type="ECO:0000313" key="3">
    <source>
        <dbReference type="EMBL" id="KAK2949030.1"/>
    </source>
</evidence>
<dbReference type="Pfam" id="PF11712">
    <property type="entry name" value="Vma12"/>
    <property type="match status" value="1"/>
</dbReference>
<dbReference type="InterPro" id="IPR021013">
    <property type="entry name" value="ATPase_Vma12"/>
</dbReference>
<feature type="transmembrane region" description="Helical" evidence="2">
    <location>
        <begin position="170"/>
        <end position="192"/>
    </location>
</feature>
<evidence type="ECO:0000313" key="4">
    <source>
        <dbReference type="Proteomes" id="UP001281761"/>
    </source>
</evidence>
<keyword evidence="2" id="KW-1133">Transmembrane helix</keyword>
<gene>
    <name evidence="3" type="ORF">BLNAU_16030</name>
</gene>
<keyword evidence="2" id="KW-0812">Transmembrane</keyword>
<evidence type="ECO:0008006" key="5">
    <source>
        <dbReference type="Google" id="ProtNLM"/>
    </source>
</evidence>
<dbReference type="Proteomes" id="UP001281761">
    <property type="component" value="Unassembled WGS sequence"/>
</dbReference>
<accession>A0ABQ9XFR6</accession>
<sequence length="225" mass="25289">MTEDSEATLFLRLTPKLKEEVTKQANKVGKEKGAAWKVALKERDDCIPLHVVHDICSTVYGKDHLQEGTEWMKYVFSISSVITPTTSREPLSDFEQSRMDGEIAQYNRMIGSAGVPPLRRETPQKKFKSEFRGLIHDISPVIGSVLSCIAAFVAVYFVLDSHKSFPTPMIVGYSLIAAAIVAVAEIGLYLIARRRKRMDERKKHSHTRTQPKITPSQSTKKAKND</sequence>
<organism evidence="3 4">
    <name type="scientific">Blattamonas nauphoetae</name>
    <dbReference type="NCBI Taxonomy" id="2049346"/>
    <lineage>
        <taxon>Eukaryota</taxon>
        <taxon>Metamonada</taxon>
        <taxon>Preaxostyla</taxon>
        <taxon>Oxymonadida</taxon>
        <taxon>Blattamonas</taxon>
    </lineage>
</organism>
<feature type="transmembrane region" description="Helical" evidence="2">
    <location>
        <begin position="134"/>
        <end position="158"/>
    </location>
</feature>
<evidence type="ECO:0000256" key="2">
    <source>
        <dbReference type="SAM" id="Phobius"/>
    </source>
</evidence>
<evidence type="ECO:0000256" key="1">
    <source>
        <dbReference type="SAM" id="MobiDB-lite"/>
    </source>
</evidence>
<name>A0ABQ9XFR6_9EUKA</name>
<keyword evidence="2" id="KW-0472">Membrane</keyword>
<protein>
    <recommendedName>
        <fullName evidence="5">Transmembrane protein</fullName>
    </recommendedName>
</protein>
<feature type="compositionally biased region" description="Polar residues" evidence="1">
    <location>
        <begin position="210"/>
        <end position="219"/>
    </location>
</feature>
<feature type="region of interest" description="Disordered" evidence="1">
    <location>
        <begin position="199"/>
        <end position="225"/>
    </location>
</feature>